<feature type="region of interest" description="Disordered" evidence="3">
    <location>
        <begin position="959"/>
        <end position="1009"/>
    </location>
</feature>
<dbReference type="InterPro" id="IPR003029">
    <property type="entry name" value="S1_domain"/>
</dbReference>
<proteinExistence type="predicted"/>
<dbReference type="InterPro" id="IPR011990">
    <property type="entry name" value="TPR-like_helical_dom_sf"/>
</dbReference>
<dbReference type="GO" id="GO:0032040">
    <property type="term" value="C:small-subunit processome"/>
    <property type="evidence" value="ECO:0007669"/>
    <property type="project" value="TreeGrafter"/>
</dbReference>
<feature type="region of interest" description="Disordered" evidence="3">
    <location>
        <begin position="1157"/>
        <end position="1225"/>
    </location>
</feature>
<feature type="domain" description="S1 motif" evidence="4">
    <location>
        <begin position="498"/>
        <end position="567"/>
    </location>
</feature>
<dbReference type="InterPro" id="IPR012340">
    <property type="entry name" value="NA-bd_OB-fold"/>
</dbReference>
<dbReference type="SUPFAM" id="SSF48452">
    <property type="entry name" value="TPR-like"/>
    <property type="match status" value="1"/>
</dbReference>
<dbReference type="SUPFAM" id="SSF50249">
    <property type="entry name" value="Nucleic acid-binding proteins"/>
    <property type="match status" value="3"/>
</dbReference>
<evidence type="ECO:0000259" key="4">
    <source>
        <dbReference type="PROSITE" id="PS50126"/>
    </source>
</evidence>
<dbReference type="SMART" id="SM00316">
    <property type="entry name" value="S1"/>
    <property type="match status" value="7"/>
</dbReference>
<accession>A0A7R9AL14</accession>
<dbReference type="InterPro" id="IPR045209">
    <property type="entry name" value="Rrp5"/>
</dbReference>
<feature type="compositionally biased region" description="Basic residues" evidence="3">
    <location>
        <begin position="1160"/>
        <end position="1171"/>
    </location>
</feature>
<evidence type="ECO:0000256" key="2">
    <source>
        <dbReference type="ARBA" id="ARBA00022552"/>
    </source>
</evidence>
<feature type="compositionally biased region" description="Basic and acidic residues" evidence="3">
    <location>
        <begin position="1275"/>
        <end position="1285"/>
    </location>
</feature>
<organism evidence="5">
    <name type="scientific">Timema shepardi</name>
    <name type="common">Walking stick</name>
    <dbReference type="NCBI Taxonomy" id="629360"/>
    <lineage>
        <taxon>Eukaryota</taxon>
        <taxon>Metazoa</taxon>
        <taxon>Ecdysozoa</taxon>
        <taxon>Arthropoda</taxon>
        <taxon>Hexapoda</taxon>
        <taxon>Insecta</taxon>
        <taxon>Pterygota</taxon>
        <taxon>Neoptera</taxon>
        <taxon>Polyneoptera</taxon>
        <taxon>Phasmatodea</taxon>
        <taxon>Timematodea</taxon>
        <taxon>Timematoidea</taxon>
        <taxon>Timematidae</taxon>
        <taxon>Timema</taxon>
    </lineage>
</organism>
<feature type="domain" description="S1 motif" evidence="4">
    <location>
        <begin position="790"/>
        <end position="851"/>
    </location>
</feature>
<gene>
    <name evidence="5" type="ORF">TSIB3V08_LOCUS603</name>
</gene>
<dbReference type="SMART" id="SM00386">
    <property type="entry name" value="HAT"/>
    <property type="match status" value="3"/>
</dbReference>
<dbReference type="Pfam" id="PF00575">
    <property type="entry name" value="S1"/>
    <property type="match status" value="1"/>
</dbReference>
<dbReference type="InterPro" id="IPR003107">
    <property type="entry name" value="HAT"/>
</dbReference>
<protein>
    <recommendedName>
        <fullName evidence="4">S1 motif domain-containing protein</fullName>
    </recommendedName>
</protein>
<feature type="domain" description="S1 motif" evidence="4">
    <location>
        <begin position="675"/>
        <end position="747"/>
    </location>
</feature>
<dbReference type="PANTHER" id="PTHR23270:SF10">
    <property type="entry name" value="PROTEIN RRP5 HOMOLOG"/>
    <property type="match status" value="1"/>
</dbReference>
<feature type="domain" description="S1 motif" evidence="4">
    <location>
        <begin position="21"/>
        <end position="107"/>
    </location>
</feature>
<dbReference type="EMBL" id="OC000155">
    <property type="protein sequence ID" value="CAD7256322.1"/>
    <property type="molecule type" value="Genomic_DNA"/>
</dbReference>
<dbReference type="PANTHER" id="PTHR23270">
    <property type="entry name" value="PROGRAMMED CELL DEATH PROTEIN 11 PRE-RRNA PROCESSING PROTEIN RRP5"/>
    <property type="match status" value="1"/>
</dbReference>
<comment type="subcellular location">
    <subcellularLocation>
        <location evidence="1">Nucleus</location>
        <location evidence="1">Nucleolus</location>
    </subcellularLocation>
</comment>
<feature type="compositionally biased region" description="Basic and acidic residues" evidence="3">
    <location>
        <begin position="1201"/>
        <end position="1217"/>
    </location>
</feature>
<dbReference type="FunFam" id="2.40.50.140:FF:000103">
    <property type="entry name" value="protein RRP5 homolog"/>
    <property type="match status" value="1"/>
</dbReference>
<feature type="compositionally biased region" description="Basic and acidic residues" evidence="3">
    <location>
        <begin position="993"/>
        <end position="1002"/>
    </location>
</feature>
<keyword evidence="2" id="KW-0698">rRNA processing</keyword>
<dbReference type="PROSITE" id="PS50126">
    <property type="entry name" value="S1"/>
    <property type="match status" value="4"/>
</dbReference>
<feature type="region of interest" description="Disordered" evidence="3">
    <location>
        <begin position="1109"/>
        <end position="1134"/>
    </location>
</feature>
<reference evidence="5" key="1">
    <citation type="submission" date="2020-11" db="EMBL/GenBank/DDBJ databases">
        <authorList>
            <person name="Tran Van P."/>
        </authorList>
    </citation>
    <scope>NUCLEOTIDE SEQUENCE</scope>
</reference>
<dbReference type="Gene3D" id="1.25.40.10">
    <property type="entry name" value="Tetratricopeptide repeat domain"/>
    <property type="match status" value="2"/>
</dbReference>
<feature type="compositionally biased region" description="Polar residues" evidence="3">
    <location>
        <begin position="1182"/>
        <end position="1200"/>
    </location>
</feature>
<evidence type="ECO:0000313" key="5">
    <source>
        <dbReference type="EMBL" id="CAD7256322.1"/>
    </source>
</evidence>
<name>A0A7R9AL14_TIMSH</name>
<dbReference type="GO" id="GO:0003723">
    <property type="term" value="F:RNA binding"/>
    <property type="evidence" value="ECO:0007669"/>
    <property type="project" value="TreeGrafter"/>
</dbReference>
<dbReference type="Gene3D" id="2.40.50.140">
    <property type="entry name" value="Nucleic acid-binding proteins"/>
    <property type="match status" value="5"/>
</dbReference>
<dbReference type="GO" id="GO:0006364">
    <property type="term" value="P:rRNA processing"/>
    <property type="evidence" value="ECO:0007669"/>
    <property type="project" value="UniProtKB-KW"/>
</dbReference>
<feature type="region of interest" description="Disordered" evidence="3">
    <location>
        <begin position="1245"/>
        <end position="1285"/>
    </location>
</feature>
<sequence length="1581" mass="177648">MPTLLASWPKALLSQKSLTEGMVLLGAVRSLEPYRISVALPGHNCGIVPITGVSELYTEALEAIAHSGGVAKQEFHPLPDMYHIGQHVVVKVIELDPTKKEVKISLSPRDIQSDWSRTMLQTGIAVVAAVRSVEEHVYVMDVGITGVRAFLKKKCARNYEESWNHGKPLGIGQVVRCAIVKSDILLESATVELTADHRQVSEARVDLSSVNLDSILPGTICTISVSRILRDGLEVTFSDVFTGYVYQNHLVLSRHKPENYVPGENYSARLLYVLPTVKLAYFTLAKGIYPPKPSTRSPLDVLTIGTIVEDATVIHTGNKGIQLALGNKSDDLRGWVSLIRCMRTTGYKETDGLVSKYLRDKYPNGSKVMCRVLNYDYMEQDYVCSMETSVLNALYVHPSNLKIAETVSCVIDSMIGKIMRVFIVSGNNTKESGLIAYVAFYHLADMPLKHPEKKFTPGSKWEAKVLYVNNLSTHLTLKPSLVTSKIAPLTRYEDAQVGQCYEGTVVNIYSKGLLVSFYGGVSGFVPERKINFTYDDSPENMFYIGQTVKCYVVDVDVPEEQITLTLISPHDREKCDVEIGRSYTMTITAVGSNGLQVKGPSWSGIIPSQHLTDSPVLAQSLVNTYKKGSKIVAYCWSINNPGQPVFTLRPSTVKFFTDNATASVLDLGLSAVEVGMIMPCSVARIKSFGIFVELPIRGLYEPLLVPLKEVSDEDLASVEDFGVTLHQGLMCRVINIKDNSKLNVTLRLSMCWDSNLEDSVELLKNHLKDSDRIIKHLKKQGLTTAQLSHGDNVSGVVLEASNLGVIVKLDIDVETLVMPQHCPRGVKQGDKVEGKVLFVDPISGRVDITFNPLVLELINQKQDGKVREDCQVDTHLRIRVVTVTSNFLKVILKGDKGCYQFAYVPTSIHLNHLHPDIRQYKIGANQKMVLKSTEGDKIIGVLAENDLALKRLNKKKEHDTLKLKRKSSGSDFSSPIKRLKHSKNNKDNSGFGHDTEEMVEVKEENDDEPDVKIENEDIYVKDEDEYNPYIEIKEEYEEPSQNLNSSLEYITDSSPILKRNKTKKKMVEAELIKEDVEIKEEELSSFEDTQSEHLRRVVKKPKPSFEVISLDSESNDMGIQKSDLSNKKKKKNIGEKKHVHVIEVMCVESDNSNAGEVNKLKRKNVKQKKNKGGLVTDKSDRNSSVASNLILRNNHSYNEQSDSKKMDNKVVSEHSESESDDDDGLKRLSLKTGFVWNPKPEQLPALLGERAVSESSSEEEDTEKSGSKKKKKRLSMAEKRELARQEEARLHEVELRLMDQDRTPQSADDFDRLVLASPNNSTFWIQYMAFHLQATEIEKARAVAEKALKTIAFREEAEKLNVWVALLNLENLYGTSDSVGKVLERAVQMNDPQKVYLKMLQIYCDSQKAQEADELIGLVCKKFRDKQEVWIQANTVYMKLGLIEKSRNLLQRALNNLDRKQHVVVITKFAQLEQQFGSPERAQTLMEQILVSYPGRIDVWSSYVDMLVKSERIDLARWADGRTREVSERERACVCSGSAWKVAHVRLSDVLHSLLQLLDSCALSVILCRRYDLLLILLHTR</sequence>
<evidence type="ECO:0000256" key="1">
    <source>
        <dbReference type="ARBA" id="ARBA00004604"/>
    </source>
</evidence>
<evidence type="ECO:0000256" key="3">
    <source>
        <dbReference type="SAM" id="MobiDB-lite"/>
    </source>
</evidence>